<sequence length="306" mass="32923">MRRAFATRFAAAVIVTATAAGCTASATTGPSGNPGSRSPGQVRDLTDAEQVVVERAEGLLTKKCMAARGFSYWVGPIASVDERRTAVYVLDDLAWVRKHGYGGRLLRAAERAGNPNFAYSNAFPREDRVRYTRALEGMPSDTVSVELPSGGTVEGPSGGCRAEAQGELYGDHETWFRVSTITENLAPLFLPDLMKDKRFVHALASWSSCMREEGHDYRSPEHLRLELARSTEGMGDGKAHAVEVELATAEAVCAGEDASGLAATARDLEREYRAKKLAPYADTIATHQRLSLAALARAEDLTGSAS</sequence>
<evidence type="ECO:0000313" key="4">
    <source>
        <dbReference type="Proteomes" id="UP001499986"/>
    </source>
</evidence>
<feature type="region of interest" description="Disordered" evidence="1">
    <location>
        <begin position="24"/>
        <end position="44"/>
    </location>
</feature>
<organism evidence="3 4">
    <name type="scientific">Streptomyces coeruleofuscus</name>
    <dbReference type="NCBI Taxonomy" id="66879"/>
    <lineage>
        <taxon>Bacteria</taxon>
        <taxon>Bacillati</taxon>
        <taxon>Actinomycetota</taxon>
        <taxon>Actinomycetes</taxon>
        <taxon>Kitasatosporales</taxon>
        <taxon>Streptomycetaceae</taxon>
        <taxon>Streptomyces</taxon>
    </lineage>
</organism>
<feature type="compositionally biased region" description="Low complexity" evidence="1">
    <location>
        <begin position="24"/>
        <end position="40"/>
    </location>
</feature>
<dbReference type="EMBL" id="BAAASE010000004">
    <property type="protein sequence ID" value="GAA2397879.1"/>
    <property type="molecule type" value="Genomic_DNA"/>
</dbReference>
<keyword evidence="4" id="KW-1185">Reference proteome</keyword>
<evidence type="ECO:0000256" key="1">
    <source>
        <dbReference type="SAM" id="MobiDB-lite"/>
    </source>
</evidence>
<accession>A0ABP5VFA0</accession>
<evidence type="ECO:0000313" key="3">
    <source>
        <dbReference type="EMBL" id="GAA2397879.1"/>
    </source>
</evidence>
<dbReference type="Proteomes" id="UP001499986">
    <property type="component" value="Unassembled WGS sequence"/>
</dbReference>
<feature type="chain" id="PRO_5045863968" description="Lipoprotein" evidence="2">
    <location>
        <begin position="20"/>
        <end position="306"/>
    </location>
</feature>
<keyword evidence="2" id="KW-0732">Signal</keyword>
<dbReference type="RefSeq" id="WP_086845380.1">
    <property type="nucleotide sequence ID" value="NZ_BAAASE010000004.1"/>
</dbReference>
<comment type="caution">
    <text evidence="3">The sequence shown here is derived from an EMBL/GenBank/DDBJ whole genome shotgun (WGS) entry which is preliminary data.</text>
</comment>
<reference evidence="4" key="1">
    <citation type="journal article" date="2019" name="Int. J. Syst. Evol. Microbiol.">
        <title>The Global Catalogue of Microorganisms (GCM) 10K type strain sequencing project: providing services to taxonomists for standard genome sequencing and annotation.</title>
        <authorList>
            <consortium name="The Broad Institute Genomics Platform"/>
            <consortium name="The Broad Institute Genome Sequencing Center for Infectious Disease"/>
            <person name="Wu L."/>
            <person name="Ma J."/>
        </authorList>
    </citation>
    <scope>NUCLEOTIDE SEQUENCE [LARGE SCALE GENOMIC DNA]</scope>
    <source>
        <strain evidence="4">JCM 4358</strain>
    </source>
</reference>
<protein>
    <recommendedName>
        <fullName evidence="5">Lipoprotein</fullName>
    </recommendedName>
</protein>
<name>A0ABP5VFA0_9ACTN</name>
<gene>
    <name evidence="3" type="ORF">GCM10010255_32550</name>
</gene>
<dbReference type="PROSITE" id="PS51257">
    <property type="entry name" value="PROKAR_LIPOPROTEIN"/>
    <property type="match status" value="1"/>
</dbReference>
<feature type="signal peptide" evidence="2">
    <location>
        <begin position="1"/>
        <end position="19"/>
    </location>
</feature>
<proteinExistence type="predicted"/>
<evidence type="ECO:0008006" key="5">
    <source>
        <dbReference type="Google" id="ProtNLM"/>
    </source>
</evidence>
<evidence type="ECO:0000256" key="2">
    <source>
        <dbReference type="SAM" id="SignalP"/>
    </source>
</evidence>